<evidence type="ECO:0000313" key="12">
    <source>
        <dbReference type="EMBL" id="KAK4492015.1"/>
    </source>
</evidence>
<dbReference type="Gene3D" id="3.40.1810.10">
    <property type="entry name" value="Transcription factor, MADS-box"/>
    <property type="match status" value="1"/>
</dbReference>
<dbReference type="InterPro" id="IPR001579">
    <property type="entry name" value="Glyco_hydro_18_chit_AS"/>
</dbReference>
<dbReference type="InterPro" id="IPR036879">
    <property type="entry name" value="TF_MADSbox_sf"/>
</dbReference>
<evidence type="ECO:0000256" key="3">
    <source>
        <dbReference type="ARBA" id="ARBA00023015"/>
    </source>
</evidence>
<keyword evidence="2 8" id="KW-0378">Hydrolase</keyword>
<dbReference type="InterPro" id="IPR000677">
    <property type="entry name" value="Chitinase-like"/>
</dbReference>
<dbReference type="PANTHER" id="PTHR46476:SF3">
    <property type="entry name" value="CHITINASE 2-LIKE"/>
    <property type="match status" value="1"/>
</dbReference>
<dbReference type="SUPFAM" id="SSF55455">
    <property type="entry name" value="SRF-like"/>
    <property type="match status" value="1"/>
</dbReference>
<keyword evidence="6" id="KW-0539">Nucleus</keyword>
<proteinExistence type="inferred from homology"/>
<accession>A0ABR0DS02</accession>
<protein>
    <submittedName>
        <fullName evidence="12">Uncharacterized protein</fullName>
    </submittedName>
</protein>
<dbReference type="Pfam" id="PF00319">
    <property type="entry name" value="SRF-TF"/>
    <property type="match status" value="1"/>
</dbReference>
<dbReference type="InterPro" id="IPR017853">
    <property type="entry name" value="GH"/>
</dbReference>
<feature type="domain" description="GH18" evidence="11">
    <location>
        <begin position="129"/>
        <end position="402"/>
    </location>
</feature>
<name>A0ABR0DS02_9LAMI</name>
<comment type="subcellular location">
    <subcellularLocation>
        <location evidence="1">Nucleus</location>
    </subcellularLocation>
</comment>
<evidence type="ECO:0000256" key="4">
    <source>
        <dbReference type="ARBA" id="ARBA00023125"/>
    </source>
</evidence>
<dbReference type="PROSITE" id="PS50066">
    <property type="entry name" value="MADS_BOX_2"/>
    <property type="match status" value="1"/>
</dbReference>
<dbReference type="EMBL" id="JAYDYQ010001087">
    <property type="protein sequence ID" value="KAK4492015.1"/>
    <property type="molecule type" value="Genomic_DNA"/>
</dbReference>
<dbReference type="PRINTS" id="PR00404">
    <property type="entry name" value="MADSDOMAIN"/>
</dbReference>
<dbReference type="PANTHER" id="PTHR46476">
    <property type="entry name" value="CHITINASE 2-LIKE"/>
    <property type="match status" value="1"/>
</dbReference>
<evidence type="ECO:0000313" key="13">
    <source>
        <dbReference type="Proteomes" id="UP001291926"/>
    </source>
</evidence>
<evidence type="ECO:0000256" key="9">
    <source>
        <dbReference type="RuleBase" id="RU004453"/>
    </source>
</evidence>
<organism evidence="12 13">
    <name type="scientific">Penstemon davidsonii</name>
    <dbReference type="NCBI Taxonomy" id="160366"/>
    <lineage>
        <taxon>Eukaryota</taxon>
        <taxon>Viridiplantae</taxon>
        <taxon>Streptophyta</taxon>
        <taxon>Embryophyta</taxon>
        <taxon>Tracheophyta</taxon>
        <taxon>Spermatophyta</taxon>
        <taxon>Magnoliopsida</taxon>
        <taxon>eudicotyledons</taxon>
        <taxon>Gunneridae</taxon>
        <taxon>Pentapetalae</taxon>
        <taxon>asterids</taxon>
        <taxon>lamiids</taxon>
        <taxon>Lamiales</taxon>
        <taxon>Plantaginaceae</taxon>
        <taxon>Cheloneae</taxon>
        <taxon>Penstemon</taxon>
    </lineage>
</organism>
<dbReference type="SMART" id="SM00432">
    <property type="entry name" value="MADS"/>
    <property type="match status" value="1"/>
</dbReference>
<comment type="caution">
    <text evidence="12">The sequence shown here is derived from an EMBL/GenBank/DDBJ whole genome shotgun (WGS) entry which is preliminary data.</text>
</comment>
<evidence type="ECO:0000256" key="2">
    <source>
        <dbReference type="ARBA" id="ARBA00022801"/>
    </source>
</evidence>
<comment type="similarity">
    <text evidence="9">Belongs to the glycosyl hydrolase 18 family.</text>
</comment>
<dbReference type="Pfam" id="PF00704">
    <property type="entry name" value="Glyco_hydro_18"/>
    <property type="match status" value="1"/>
</dbReference>
<reference evidence="12 13" key="1">
    <citation type="journal article" date="2023" name="bioRxiv">
        <title>Genome report: Whole genome sequence and annotation of Penstemon davidsonii.</title>
        <authorList>
            <person name="Ostevik K.L."/>
            <person name="Alabady M."/>
            <person name="Zhang M."/>
            <person name="Rausher M.D."/>
        </authorList>
    </citation>
    <scope>NUCLEOTIDE SEQUENCE [LARGE SCALE GENOMIC DNA]</scope>
    <source>
        <strain evidence="12">DNT005</strain>
        <tissue evidence="12">Whole leaf</tissue>
    </source>
</reference>
<evidence type="ECO:0000259" key="10">
    <source>
        <dbReference type="PROSITE" id="PS50066"/>
    </source>
</evidence>
<evidence type="ECO:0000256" key="7">
    <source>
        <dbReference type="ARBA" id="ARBA00023295"/>
    </source>
</evidence>
<dbReference type="InterPro" id="IPR001223">
    <property type="entry name" value="Glyco_hydro18_cat"/>
</dbReference>
<dbReference type="Proteomes" id="UP001291926">
    <property type="component" value="Unassembled WGS sequence"/>
</dbReference>
<keyword evidence="7 8" id="KW-0326">Glycosidase</keyword>
<keyword evidence="3" id="KW-0805">Transcription regulation</keyword>
<dbReference type="PROSITE" id="PS01095">
    <property type="entry name" value="GH18_1"/>
    <property type="match status" value="1"/>
</dbReference>
<sequence>MGRQKIPIRKIQKEADCFATFSKRRLGLFKKASELCALCNIDMGILVYSPTGKPFSFFHPTMEHVVNQFQNPNKQLDDSSRLRYAYIRSKIVQLSQVLDNLSDQIEVEIERDKLIADKNKTRCSKAPEKIFREYIGAEDNNVRFSDVPINPDVDFHFILSFTIDYTNTASPKSTNGDFRVYWDSENLNPSQVSAIKSKHSNVKVAMSLAGDTINNKNVYFNPTSISSWVSNAIHSITKIVNEYNLDGIDIDYEHFSSDPDTFAECMGRLIFYLKQNQVVSFISIAPYEDDSVQPYYLALWRKYGHLIDYVNFQFYAYEKGTSVSQFLKYFETQKSNYYGGKVLVSFGTDGSGGLSPKNGFFEACSILSKQGKLHGIFIWSADDSKKANFKYEKQSQDFLASL</sequence>
<feature type="domain" description="MADS-box" evidence="10">
    <location>
        <begin position="1"/>
        <end position="61"/>
    </location>
</feature>
<dbReference type="SUPFAM" id="SSF51445">
    <property type="entry name" value="(Trans)glycosidases"/>
    <property type="match status" value="1"/>
</dbReference>
<gene>
    <name evidence="12" type="ORF">RD792_002803</name>
</gene>
<evidence type="ECO:0000256" key="5">
    <source>
        <dbReference type="ARBA" id="ARBA00023163"/>
    </source>
</evidence>
<evidence type="ECO:0000259" key="11">
    <source>
        <dbReference type="PROSITE" id="PS51910"/>
    </source>
</evidence>
<evidence type="ECO:0000256" key="8">
    <source>
        <dbReference type="RuleBase" id="RU000489"/>
    </source>
</evidence>
<keyword evidence="4" id="KW-0238">DNA-binding</keyword>
<evidence type="ECO:0000256" key="6">
    <source>
        <dbReference type="ARBA" id="ARBA00023242"/>
    </source>
</evidence>
<dbReference type="CDD" id="cd06544">
    <property type="entry name" value="GH18_narbonin"/>
    <property type="match status" value="1"/>
</dbReference>
<dbReference type="Gene3D" id="3.20.20.80">
    <property type="entry name" value="Glycosidases"/>
    <property type="match status" value="1"/>
</dbReference>
<dbReference type="PRINTS" id="PR00551">
    <property type="entry name" value="2SGLOBULIN"/>
</dbReference>
<keyword evidence="5" id="KW-0804">Transcription</keyword>
<evidence type="ECO:0000256" key="1">
    <source>
        <dbReference type="ARBA" id="ARBA00004123"/>
    </source>
</evidence>
<dbReference type="InterPro" id="IPR002100">
    <property type="entry name" value="TF_MADSbox"/>
</dbReference>
<keyword evidence="13" id="KW-1185">Reference proteome</keyword>
<dbReference type="PROSITE" id="PS51910">
    <property type="entry name" value="GH18_2"/>
    <property type="match status" value="1"/>
</dbReference>